<dbReference type="InterPro" id="IPR004869">
    <property type="entry name" value="MMPL_dom"/>
</dbReference>
<feature type="transmembrane region" description="Helical" evidence="7">
    <location>
        <begin position="376"/>
        <end position="395"/>
    </location>
</feature>
<feature type="transmembrane region" description="Helical" evidence="7">
    <location>
        <begin position="214"/>
        <end position="237"/>
    </location>
</feature>
<evidence type="ECO:0000256" key="3">
    <source>
        <dbReference type="ARBA" id="ARBA00022475"/>
    </source>
</evidence>
<feature type="transmembrane region" description="Helical" evidence="7">
    <location>
        <begin position="540"/>
        <end position="561"/>
    </location>
</feature>
<dbReference type="SUPFAM" id="SSF82866">
    <property type="entry name" value="Multidrug efflux transporter AcrB transmembrane domain"/>
    <property type="match status" value="2"/>
</dbReference>
<dbReference type="GO" id="GO:0005886">
    <property type="term" value="C:plasma membrane"/>
    <property type="evidence" value="ECO:0007669"/>
    <property type="project" value="UniProtKB-SubCell"/>
</dbReference>
<evidence type="ECO:0000259" key="8">
    <source>
        <dbReference type="PROSITE" id="PS50156"/>
    </source>
</evidence>
<dbReference type="PROSITE" id="PS50156">
    <property type="entry name" value="SSD"/>
    <property type="match status" value="1"/>
</dbReference>
<evidence type="ECO:0000256" key="6">
    <source>
        <dbReference type="ARBA" id="ARBA00023136"/>
    </source>
</evidence>
<dbReference type="EMBL" id="CP035758">
    <property type="protein sequence ID" value="QBD80899.1"/>
    <property type="molecule type" value="Genomic_DNA"/>
</dbReference>
<evidence type="ECO:0000313" key="10">
    <source>
        <dbReference type="Proteomes" id="UP000290365"/>
    </source>
</evidence>
<dbReference type="OrthoDB" id="7051771at2"/>
<dbReference type="Proteomes" id="UP000290365">
    <property type="component" value="Chromosome"/>
</dbReference>
<feature type="transmembrane region" description="Helical" evidence="7">
    <location>
        <begin position="21"/>
        <end position="46"/>
    </location>
</feature>
<dbReference type="RefSeq" id="WP_129891961.1">
    <property type="nucleotide sequence ID" value="NZ_CP035758.1"/>
</dbReference>
<organism evidence="9 10">
    <name type="scientific">Ktedonosporobacter rubrisoli</name>
    <dbReference type="NCBI Taxonomy" id="2509675"/>
    <lineage>
        <taxon>Bacteria</taxon>
        <taxon>Bacillati</taxon>
        <taxon>Chloroflexota</taxon>
        <taxon>Ktedonobacteria</taxon>
        <taxon>Ktedonobacterales</taxon>
        <taxon>Ktedonosporobacteraceae</taxon>
        <taxon>Ktedonosporobacter</taxon>
    </lineage>
</organism>
<feature type="transmembrane region" description="Helical" evidence="7">
    <location>
        <begin position="573"/>
        <end position="592"/>
    </location>
</feature>
<comment type="subcellular location">
    <subcellularLocation>
        <location evidence="1">Cell membrane</location>
        <topology evidence="1">Multi-pass membrane protein</topology>
    </subcellularLocation>
</comment>
<comment type="similarity">
    <text evidence="2">Belongs to the resistance-nodulation-cell division (RND) (TC 2.A.6) family. MmpL subfamily.</text>
</comment>
<gene>
    <name evidence="9" type="ORF">EPA93_35000</name>
</gene>
<evidence type="ECO:0000256" key="4">
    <source>
        <dbReference type="ARBA" id="ARBA00022692"/>
    </source>
</evidence>
<evidence type="ECO:0000256" key="1">
    <source>
        <dbReference type="ARBA" id="ARBA00004651"/>
    </source>
</evidence>
<evidence type="ECO:0000256" key="7">
    <source>
        <dbReference type="SAM" id="Phobius"/>
    </source>
</evidence>
<feature type="transmembrane region" description="Helical" evidence="7">
    <location>
        <begin position="243"/>
        <end position="262"/>
    </location>
</feature>
<keyword evidence="6 7" id="KW-0472">Membrane</keyword>
<dbReference type="Gene3D" id="1.20.1640.10">
    <property type="entry name" value="Multidrug efflux transporter AcrB transmembrane domain"/>
    <property type="match status" value="2"/>
</dbReference>
<dbReference type="InterPro" id="IPR000731">
    <property type="entry name" value="SSD"/>
</dbReference>
<keyword evidence="4 7" id="KW-0812">Transmembrane</keyword>
<dbReference type="InterPro" id="IPR050545">
    <property type="entry name" value="Mycobact_MmpL"/>
</dbReference>
<dbReference type="PANTHER" id="PTHR33406:SF11">
    <property type="entry name" value="MEMBRANE PROTEIN SCO6666-RELATED"/>
    <property type="match status" value="1"/>
</dbReference>
<feature type="transmembrane region" description="Helical" evidence="7">
    <location>
        <begin position="612"/>
        <end position="633"/>
    </location>
</feature>
<dbReference type="Pfam" id="PF03176">
    <property type="entry name" value="MMPL"/>
    <property type="match status" value="2"/>
</dbReference>
<proteinExistence type="inferred from homology"/>
<name>A0A4P6JYL9_KTERU</name>
<keyword evidence="5 7" id="KW-1133">Transmembrane helix</keyword>
<evidence type="ECO:0000313" key="9">
    <source>
        <dbReference type="EMBL" id="QBD80899.1"/>
    </source>
</evidence>
<accession>A0A4P6JYL9</accession>
<dbReference type="KEGG" id="kbs:EPA93_35000"/>
<keyword evidence="3" id="KW-1003">Cell membrane</keyword>
<protein>
    <submittedName>
        <fullName evidence="9">MMPL family transporter</fullName>
    </submittedName>
</protein>
<feature type="transmembrane region" description="Helical" evidence="7">
    <location>
        <begin position="188"/>
        <end position="207"/>
    </location>
</feature>
<dbReference type="AlphaFoldDB" id="A0A4P6JYL9"/>
<reference evidence="9 10" key="1">
    <citation type="submission" date="2019-01" db="EMBL/GenBank/DDBJ databases">
        <title>Ktedonosporobacter rubrisoli SCAWS-G2.</title>
        <authorList>
            <person name="Huang Y."/>
            <person name="Yan B."/>
        </authorList>
    </citation>
    <scope>NUCLEOTIDE SEQUENCE [LARGE SCALE GENOMIC DNA]</scope>
    <source>
        <strain evidence="9 10">SCAWS-G2</strain>
    </source>
</reference>
<feature type="transmembrane region" description="Helical" evidence="7">
    <location>
        <begin position="319"/>
        <end position="344"/>
    </location>
</feature>
<feature type="transmembrane region" description="Helical" evidence="7">
    <location>
        <begin position="688"/>
        <end position="709"/>
    </location>
</feature>
<keyword evidence="10" id="KW-1185">Reference proteome</keyword>
<feature type="transmembrane region" description="Helical" evidence="7">
    <location>
        <begin position="659"/>
        <end position="682"/>
    </location>
</feature>
<evidence type="ECO:0000256" key="5">
    <source>
        <dbReference type="ARBA" id="ARBA00022989"/>
    </source>
</evidence>
<feature type="domain" description="SSD" evidence="8">
    <location>
        <begin position="211"/>
        <end position="342"/>
    </location>
</feature>
<sequence length="755" mass="81319">MKARKQMGSLSLLQRIGRFSVRYRWAILIGGLVFLVIAAIAGGGVISRFDSGGFDVPGSQSFSADTFLAKQFHTGDNNLILLVTAKQGTVDDPAVVQEGMALTKELAAQAGVLQTESYWTRSFAPTLRSRDNTQALVLARVGGTTTQARERTGQLLPLFTREDSLIQIGVTGDSAILQQSGRQSQQDLIRAELISLPILLLFLLFVFRSPVAAILPLLMSGIVIAGTLLVLRIVISFTPISNFALNLTTALSLGIGVDYSLLMVSRFREELHAGKTVQNAVVRAVERAGSTVCFSALTFGVALIALLFSPNFFLPSFAYAGLAVLAIGMACVLLILPAALAVLGPRIDLLTIGRRWSPGSEGSFWHRIALFVMRRAFPISVACVALLIFLGSPILHVRLGLVDDRILPASASTHKVQENIRTHFVADEAHALHVMAAGVVSAAQHEDIQRYALALSHVPGIVEVDTLTGSYANGQLSAGPQARSASFEAPQGIWFSVVPSQEQVDNNPLEIVQKIRALPAPFSVEIGGHLATFLDLQNSLLGQVPLVIGFMVLATILVLFLMTGSVVLPLKAIVLNFLSLCATFGILVWAFQDGSLSAPLSFTAAGTLEIRTMLLAFCLSFGLSMDYEVFIMGRIKEEYERTKDTTLAVARGLEYSGSLVTAAAFLLAIVFAAIATSGIVLFKQLGVGMTLAVLLDATIIRAFLVPAFMRLLGQFNWWAPPALQHLHQRIGFREAEFDPALERRRVTALLGSKGD</sequence>
<evidence type="ECO:0000256" key="2">
    <source>
        <dbReference type="ARBA" id="ARBA00010157"/>
    </source>
</evidence>
<feature type="transmembrane region" description="Helical" evidence="7">
    <location>
        <begin position="292"/>
        <end position="313"/>
    </location>
</feature>
<dbReference type="PANTHER" id="PTHR33406">
    <property type="entry name" value="MEMBRANE PROTEIN MJ1562-RELATED"/>
    <property type="match status" value="1"/>
</dbReference>